<evidence type="ECO:0000256" key="7">
    <source>
        <dbReference type="ARBA" id="ARBA00023224"/>
    </source>
</evidence>
<dbReference type="PANTHER" id="PTHR21143">
    <property type="entry name" value="INVERTEBRATE GUSTATORY RECEPTOR"/>
    <property type="match status" value="1"/>
</dbReference>
<evidence type="ECO:0000256" key="2">
    <source>
        <dbReference type="ARBA" id="ARBA00022475"/>
    </source>
</evidence>
<sequence length="161" mass="18368">MITGSRFDRISSLLKVHSFIFNAVISINDCFGYPLLFIMISCLLHLVVTPFFLITGPQRKPLFVLLQVCWILVHLGRLLIIVEPTHRCIQEHEKTNPLIVHLLSIVEEQEMRRKLEVFATQGQLCVIHFSLCGIVTIRRSLLASIASAVTTYLVIMIQLNE</sequence>
<reference evidence="9 10" key="1">
    <citation type="submission" date="2023-03" db="EMBL/GenBank/DDBJ databases">
        <title>Genome insight into feeding habits of ladybird beetles.</title>
        <authorList>
            <person name="Li H.-S."/>
            <person name="Huang Y.-H."/>
            <person name="Pang H."/>
        </authorList>
    </citation>
    <scope>NUCLEOTIDE SEQUENCE [LARGE SCALE GENOMIC DNA]</scope>
    <source>
        <strain evidence="9">SYSU_2023b</strain>
        <tissue evidence="9">Whole body</tissue>
    </source>
</reference>
<keyword evidence="5 8" id="KW-0472">Membrane</keyword>
<protein>
    <recommendedName>
        <fullName evidence="11">Gustatory receptor</fullName>
    </recommendedName>
</protein>
<dbReference type="GO" id="GO:0007635">
    <property type="term" value="P:chemosensory behavior"/>
    <property type="evidence" value="ECO:0007669"/>
    <property type="project" value="TreeGrafter"/>
</dbReference>
<dbReference type="GO" id="GO:0007165">
    <property type="term" value="P:signal transduction"/>
    <property type="evidence" value="ECO:0007669"/>
    <property type="project" value="UniProtKB-KW"/>
</dbReference>
<evidence type="ECO:0000256" key="3">
    <source>
        <dbReference type="ARBA" id="ARBA00022692"/>
    </source>
</evidence>
<feature type="transmembrane region" description="Helical" evidence="8">
    <location>
        <begin position="62"/>
        <end position="82"/>
    </location>
</feature>
<keyword evidence="3 8" id="KW-0812">Transmembrane</keyword>
<proteinExistence type="predicted"/>
<accession>A0AAW1V0N3</accession>
<dbReference type="InterPro" id="IPR013604">
    <property type="entry name" value="7TM_chemorcpt"/>
</dbReference>
<dbReference type="GO" id="GO:0008049">
    <property type="term" value="P:male courtship behavior"/>
    <property type="evidence" value="ECO:0007669"/>
    <property type="project" value="TreeGrafter"/>
</dbReference>
<evidence type="ECO:0000313" key="10">
    <source>
        <dbReference type="Proteomes" id="UP001431783"/>
    </source>
</evidence>
<evidence type="ECO:0000256" key="5">
    <source>
        <dbReference type="ARBA" id="ARBA00023136"/>
    </source>
</evidence>
<dbReference type="GO" id="GO:0005886">
    <property type="term" value="C:plasma membrane"/>
    <property type="evidence" value="ECO:0007669"/>
    <property type="project" value="UniProtKB-SubCell"/>
</dbReference>
<dbReference type="Proteomes" id="UP001431783">
    <property type="component" value="Unassembled WGS sequence"/>
</dbReference>
<keyword evidence="10" id="KW-1185">Reference proteome</keyword>
<keyword evidence="7" id="KW-0807">Transducer</keyword>
<evidence type="ECO:0000256" key="8">
    <source>
        <dbReference type="SAM" id="Phobius"/>
    </source>
</evidence>
<dbReference type="GO" id="GO:0030425">
    <property type="term" value="C:dendrite"/>
    <property type="evidence" value="ECO:0007669"/>
    <property type="project" value="TreeGrafter"/>
</dbReference>
<dbReference type="AlphaFoldDB" id="A0AAW1V0N3"/>
<dbReference type="Pfam" id="PF08395">
    <property type="entry name" value="7tm_7"/>
    <property type="match status" value="1"/>
</dbReference>
<keyword evidence="4 8" id="KW-1133">Transmembrane helix</keyword>
<comment type="caution">
    <text evidence="9">The sequence shown here is derived from an EMBL/GenBank/DDBJ whole genome shotgun (WGS) entry which is preliminary data.</text>
</comment>
<evidence type="ECO:0000256" key="4">
    <source>
        <dbReference type="ARBA" id="ARBA00022989"/>
    </source>
</evidence>
<feature type="transmembrane region" description="Helical" evidence="8">
    <location>
        <begin position="34"/>
        <end position="55"/>
    </location>
</feature>
<dbReference type="GO" id="GO:0050909">
    <property type="term" value="P:sensory perception of taste"/>
    <property type="evidence" value="ECO:0007669"/>
    <property type="project" value="InterPro"/>
</dbReference>
<comment type="subcellular location">
    <subcellularLocation>
        <location evidence="1">Cell membrane</location>
        <topology evidence="1">Multi-pass membrane protein</topology>
    </subcellularLocation>
</comment>
<keyword evidence="6" id="KW-0675">Receptor</keyword>
<dbReference type="EMBL" id="JARQZJ010000099">
    <property type="protein sequence ID" value="KAK9886323.1"/>
    <property type="molecule type" value="Genomic_DNA"/>
</dbReference>
<organism evidence="9 10">
    <name type="scientific">Henosepilachna vigintioctopunctata</name>
    <dbReference type="NCBI Taxonomy" id="420089"/>
    <lineage>
        <taxon>Eukaryota</taxon>
        <taxon>Metazoa</taxon>
        <taxon>Ecdysozoa</taxon>
        <taxon>Arthropoda</taxon>
        <taxon>Hexapoda</taxon>
        <taxon>Insecta</taxon>
        <taxon>Pterygota</taxon>
        <taxon>Neoptera</taxon>
        <taxon>Endopterygota</taxon>
        <taxon>Coleoptera</taxon>
        <taxon>Polyphaga</taxon>
        <taxon>Cucujiformia</taxon>
        <taxon>Coccinelloidea</taxon>
        <taxon>Coccinellidae</taxon>
        <taxon>Epilachninae</taxon>
        <taxon>Epilachnini</taxon>
        <taxon>Henosepilachna</taxon>
    </lineage>
</organism>
<name>A0AAW1V0N3_9CUCU</name>
<dbReference type="GO" id="GO:0043025">
    <property type="term" value="C:neuronal cell body"/>
    <property type="evidence" value="ECO:0007669"/>
    <property type="project" value="TreeGrafter"/>
</dbReference>
<evidence type="ECO:0000256" key="6">
    <source>
        <dbReference type="ARBA" id="ARBA00023170"/>
    </source>
</evidence>
<keyword evidence="2" id="KW-1003">Cell membrane</keyword>
<evidence type="ECO:0000256" key="1">
    <source>
        <dbReference type="ARBA" id="ARBA00004651"/>
    </source>
</evidence>
<gene>
    <name evidence="9" type="ORF">WA026_015835</name>
</gene>
<dbReference type="GO" id="GO:0030424">
    <property type="term" value="C:axon"/>
    <property type="evidence" value="ECO:0007669"/>
    <property type="project" value="TreeGrafter"/>
</dbReference>
<evidence type="ECO:0008006" key="11">
    <source>
        <dbReference type="Google" id="ProtNLM"/>
    </source>
</evidence>
<dbReference type="PANTHER" id="PTHR21143:SF123">
    <property type="entry name" value="GUSTATORY RECEPTOR FOR SUGAR TASTE 43A-RELATED"/>
    <property type="match status" value="1"/>
</dbReference>
<evidence type="ECO:0000313" key="9">
    <source>
        <dbReference type="EMBL" id="KAK9886323.1"/>
    </source>
</evidence>